<sequence length="131" mass="14236">MMRLYMAGMLLLYGLAGQPVLAQDMMGLEQSSLLTRPLFDPSRRGKILQQSHDELPVVTGVVGDHGGWTAIFAGTPHTLGGLSVHAGGTFEGWTVVAVSPLEVRLERMGVLRRIVPKSEYSSGHPQVEIRN</sequence>
<dbReference type="Proteomes" id="UP000677812">
    <property type="component" value="Unassembled WGS sequence"/>
</dbReference>
<gene>
    <name evidence="1" type="ORF">KB213_11025</name>
</gene>
<protein>
    <submittedName>
        <fullName evidence="1">Uncharacterized protein</fullName>
    </submittedName>
</protein>
<keyword evidence="2" id="KW-1185">Reference proteome</keyword>
<evidence type="ECO:0000313" key="2">
    <source>
        <dbReference type="Proteomes" id="UP000677812"/>
    </source>
</evidence>
<accession>A0ABS5E9V9</accession>
<proteinExistence type="predicted"/>
<name>A0ABS5E9V9_9PROT</name>
<comment type="caution">
    <text evidence="1">The sequence shown here is derived from an EMBL/GenBank/DDBJ whole genome shotgun (WGS) entry which is preliminary data.</text>
</comment>
<evidence type="ECO:0000313" key="1">
    <source>
        <dbReference type="EMBL" id="MBR0560581.1"/>
    </source>
</evidence>
<dbReference type="EMBL" id="JAGRQH010000010">
    <property type="protein sequence ID" value="MBR0560581.1"/>
    <property type="molecule type" value="Genomic_DNA"/>
</dbReference>
<dbReference type="RefSeq" id="WP_211683107.1">
    <property type="nucleotide sequence ID" value="NZ_JAGRQH010000010.1"/>
</dbReference>
<organism evidence="1 2">
    <name type="scientific">Neokomagataea anthophila</name>
    <dbReference type="NCBI Taxonomy" id="2826925"/>
    <lineage>
        <taxon>Bacteria</taxon>
        <taxon>Pseudomonadati</taxon>
        <taxon>Pseudomonadota</taxon>
        <taxon>Alphaproteobacteria</taxon>
        <taxon>Acetobacterales</taxon>
        <taxon>Acetobacteraceae</taxon>
        <taxon>Neokomagataea</taxon>
    </lineage>
</organism>
<reference evidence="1 2" key="1">
    <citation type="submission" date="2021-04" db="EMBL/GenBank/DDBJ databases">
        <title>The complete genome sequence of Neokomagataea sp. TBRC 2177.</title>
        <authorList>
            <person name="Charoenyingcharoen P."/>
            <person name="Yukphan P."/>
        </authorList>
    </citation>
    <scope>NUCLEOTIDE SEQUENCE [LARGE SCALE GENOMIC DNA]</scope>
    <source>
        <strain evidence="1 2">TBRC 2177</strain>
    </source>
</reference>